<dbReference type="SUPFAM" id="SSF55811">
    <property type="entry name" value="Nudix"/>
    <property type="match status" value="1"/>
</dbReference>
<dbReference type="eggNOG" id="ENOG502RG2X">
    <property type="taxonomic scope" value="Eukaryota"/>
</dbReference>
<feature type="compositionally biased region" description="Polar residues" evidence="2">
    <location>
        <begin position="288"/>
        <end position="300"/>
    </location>
</feature>
<dbReference type="Proteomes" id="UP000001197">
    <property type="component" value="Chromosome 5"/>
</dbReference>
<protein>
    <submittedName>
        <fullName evidence="4">Podospora anserina S mat+ genomic DNA chromosome 5, supercontig 5</fullName>
    </submittedName>
</protein>
<keyword evidence="6" id="KW-1185">Reference proteome</keyword>
<dbReference type="GO" id="GO:0016787">
    <property type="term" value="F:hydrolase activity"/>
    <property type="evidence" value="ECO:0007669"/>
    <property type="project" value="UniProtKB-KW"/>
</dbReference>
<dbReference type="AlphaFoldDB" id="B2AMN8"/>
<dbReference type="InterPro" id="IPR015797">
    <property type="entry name" value="NUDIX_hydrolase-like_dom_sf"/>
</dbReference>
<name>B2AMN8_PODAN</name>
<reference evidence="4 6" key="1">
    <citation type="journal article" date="2008" name="Genome Biol.">
        <title>The genome sequence of the model ascomycete fungus Podospora anserina.</title>
        <authorList>
            <person name="Espagne E."/>
            <person name="Lespinet O."/>
            <person name="Malagnac F."/>
            <person name="Da Silva C."/>
            <person name="Jaillon O."/>
            <person name="Porcel B.M."/>
            <person name="Couloux A."/>
            <person name="Aury J.-M."/>
            <person name="Segurens B."/>
            <person name="Poulain J."/>
            <person name="Anthouard V."/>
            <person name="Grossetete S."/>
            <person name="Khalili H."/>
            <person name="Coppin E."/>
            <person name="Dequard-Chablat M."/>
            <person name="Picard M."/>
            <person name="Contamine V."/>
            <person name="Arnaise S."/>
            <person name="Bourdais A."/>
            <person name="Berteaux-Lecellier V."/>
            <person name="Gautheret D."/>
            <person name="de Vries R.P."/>
            <person name="Battaglia E."/>
            <person name="Coutinho P.M."/>
            <person name="Danchin E.G.J."/>
            <person name="Henrissat B."/>
            <person name="El Khoury R."/>
            <person name="Sainsard-Chanet A."/>
            <person name="Boivin A."/>
            <person name="Pinan-Lucarre B."/>
            <person name="Sellem C.H."/>
            <person name="Debuchy R."/>
            <person name="Wincker P."/>
            <person name="Weissenbach J."/>
            <person name="Silar P."/>
        </authorList>
    </citation>
    <scope>NUCLEOTIDE SEQUENCE [LARGE SCALE GENOMIC DNA]</scope>
    <source>
        <strain evidence="6">S / ATCC MYA-4624 / DSM 980 / FGSC 10383</strain>
        <strain evidence="4">S mat+</strain>
    </source>
</reference>
<dbReference type="EMBL" id="CU633871">
    <property type="protein sequence ID" value="CAP65228.1"/>
    <property type="molecule type" value="Genomic_DNA"/>
</dbReference>
<accession>B2AMN8</accession>
<proteinExistence type="predicted"/>
<dbReference type="PROSITE" id="PS51462">
    <property type="entry name" value="NUDIX"/>
    <property type="match status" value="1"/>
</dbReference>
<evidence type="ECO:0000313" key="4">
    <source>
        <dbReference type="EMBL" id="CAP65228.1"/>
    </source>
</evidence>
<reference evidence="4" key="2">
    <citation type="submission" date="2008-07" db="EMBL/GenBank/DDBJ databases">
        <authorList>
            <person name="Genoscope - CEA"/>
        </authorList>
    </citation>
    <scope>NUCLEOTIDE SEQUENCE</scope>
    <source>
        <strain evidence="4">S mat+</strain>
    </source>
</reference>
<sequence length="328" mass="35729">MPFTRPSHSFQSLSRSSISHSLQPLTLHSLQTSHIYTFISPLPIPIMSPPWKVTFSSDFYLASGTITVDLPARKVLIIHDLTSKTYYLPRGRKDWSEPLEATAIRETYEEAGCTATLLPVPLSTRCTPPFSTSTHNPQLQKARFDPSGDVLLPNTARLTEPIALMQHPQKKNGALAIVLWYVAIGDSTLPLAKETQMSDEQFEALWVGFEEGPGMMVNHACEFELAQSRNHTTPHHTTPHHQMLTMAGGGLDAQVLQRGIDLALAASQMDDMDVGMNAAVACQDPPQKDSQLSSPKTSEAGSVGVVEASGTEAPPSRPEMPLSPPNSL</sequence>
<dbReference type="Gene3D" id="3.90.79.10">
    <property type="entry name" value="Nucleoside Triphosphate Pyrophosphohydrolase"/>
    <property type="match status" value="1"/>
</dbReference>
<dbReference type="GeneID" id="6189538"/>
<dbReference type="RefSeq" id="XP_001905319.1">
    <property type="nucleotide sequence ID" value="XM_001905284.1"/>
</dbReference>
<evidence type="ECO:0000256" key="2">
    <source>
        <dbReference type="SAM" id="MobiDB-lite"/>
    </source>
</evidence>
<dbReference type="CDD" id="cd02883">
    <property type="entry name" value="NUDIX_Hydrolase"/>
    <property type="match status" value="1"/>
</dbReference>
<feature type="domain" description="Nudix hydrolase" evidence="3">
    <location>
        <begin position="58"/>
        <end position="229"/>
    </location>
</feature>
<feature type="region of interest" description="Disordered" evidence="2">
    <location>
        <begin position="283"/>
        <end position="328"/>
    </location>
</feature>
<evidence type="ECO:0000259" key="3">
    <source>
        <dbReference type="PROSITE" id="PS51462"/>
    </source>
</evidence>
<organism evidence="4">
    <name type="scientific">Podospora anserina (strain S / ATCC MYA-4624 / DSM 980 / FGSC 10383)</name>
    <name type="common">Pleurage anserina</name>
    <dbReference type="NCBI Taxonomy" id="515849"/>
    <lineage>
        <taxon>Eukaryota</taxon>
        <taxon>Fungi</taxon>
        <taxon>Dikarya</taxon>
        <taxon>Ascomycota</taxon>
        <taxon>Pezizomycotina</taxon>
        <taxon>Sordariomycetes</taxon>
        <taxon>Sordariomycetidae</taxon>
        <taxon>Sordariales</taxon>
        <taxon>Podosporaceae</taxon>
        <taxon>Podospora</taxon>
        <taxon>Podospora anserina</taxon>
    </lineage>
</organism>
<evidence type="ECO:0000313" key="6">
    <source>
        <dbReference type="Proteomes" id="UP000001197"/>
    </source>
</evidence>
<dbReference type="OrthoDB" id="10259236at2759"/>
<reference evidence="5" key="4">
    <citation type="submission" date="2015-04" db="EMBL/GenBank/DDBJ databases">
        <title>Maintaining two mating types: Structure of the mating type locus and its role in heterokaryosis in Podospora anserina.</title>
        <authorList>
            <person name="Grognet P."/>
            <person name="Bidard F."/>
            <person name="Kuchly C."/>
            <person name="Chan Ho Tong L."/>
            <person name="Coppin E."/>
            <person name="Ait Benkhali J."/>
            <person name="Couloux A."/>
            <person name="Wincker P."/>
            <person name="Debuchy R."/>
            <person name="Silar P."/>
        </authorList>
    </citation>
    <scope>NUCLEOTIDE SEQUENCE</scope>
</reference>
<evidence type="ECO:0000313" key="5">
    <source>
        <dbReference type="EMBL" id="CDP29440.1"/>
    </source>
</evidence>
<keyword evidence="1" id="KW-0378">Hydrolase</keyword>
<dbReference type="VEuPathDB" id="FungiDB:PODANS_5_4645"/>
<dbReference type="InterPro" id="IPR000086">
    <property type="entry name" value="NUDIX_hydrolase_dom"/>
</dbReference>
<dbReference type="EMBL" id="FO904940">
    <property type="protein sequence ID" value="CDP29440.1"/>
    <property type="molecule type" value="Genomic_DNA"/>
</dbReference>
<dbReference type="InterPro" id="IPR020084">
    <property type="entry name" value="NUDIX_hydrolase_CS"/>
</dbReference>
<evidence type="ECO:0000256" key="1">
    <source>
        <dbReference type="ARBA" id="ARBA00022801"/>
    </source>
</evidence>
<gene>
    <name evidence="4" type="ORF">PODANS_5_4645</name>
</gene>
<dbReference type="KEGG" id="pan:PODANSg2343"/>
<feature type="compositionally biased region" description="Pro residues" evidence="2">
    <location>
        <begin position="315"/>
        <end position="328"/>
    </location>
</feature>
<dbReference type="PROSITE" id="PS00893">
    <property type="entry name" value="NUDIX_BOX"/>
    <property type="match status" value="1"/>
</dbReference>
<reference evidence="6" key="3">
    <citation type="journal article" date="2014" name="Genetics">
        <title>Maintaining two mating types: Structure of the mating type locus and its role in heterokaryosis in Podospora anserina.</title>
        <authorList>
            <person name="Grognet P."/>
            <person name="Bidard F."/>
            <person name="Kuchly C."/>
            <person name="Tong L.C.H."/>
            <person name="Coppin E."/>
            <person name="Benkhali J.A."/>
            <person name="Couloux A."/>
            <person name="Wincker P."/>
            <person name="Debuchy R."/>
            <person name="Silar P."/>
        </authorList>
    </citation>
    <scope>GENOME REANNOTATION</scope>
    <source>
        <strain evidence="6">S / ATCC MYA-4624 / DSM 980 / FGSC 10383</strain>
    </source>
</reference>
<dbReference type="HOGENOM" id="CLU_847648_0_0_1"/>